<evidence type="ECO:0000313" key="2">
    <source>
        <dbReference type="Proteomes" id="UP000001194"/>
    </source>
</evidence>
<dbReference type="Proteomes" id="UP000001194">
    <property type="component" value="Unassembled WGS sequence"/>
</dbReference>
<reference evidence="1 2" key="1">
    <citation type="journal article" date="2008" name="Nature">
        <title>The genome of Laccaria bicolor provides insights into mycorrhizal symbiosis.</title>
        <authorList>
            <person name="Martin F."/>
            <person name="Aerts A."/>
            <person name="Ahren D."/>
            <person name="Brun A."/>
            <person name="Danchin E.G.J."/>
            <person name="Duchaussoy F."/>
            <person name="Gibon J."/>
            <person name="Kohler A."/>
            <person name="Lindquist E."/>
            <person name="Pereda V."/>
            <person name="Salamov A."/>
            <person name="Shapiro H.J."/>
            <person name="Wuyts J."/>
            <person name="Blaudez D."/>
            <person name="Buee M."/>
            <person name="Brokstein P."/>
            <person name="Canbaeck B."/>
            <person name="Cohen D."/>
            <person name="Courty P.E."/>
            <person name="Coutinho P.M."/>
            <person name="Delaruelle C."/>
            <person name="Detter J.C."/>
            <person name="Deveau A."/>
            <person name="DiFazio S."/>
            <person name="Duplessis S."/>
            <person name="Fraissinet-Tachet L."/>
            <person name="Lucic E."/>
            <person name="Frey-Klett P."/>
            <person name="Fourrey C."/>
            <person name="Feussner I."/>
            <person name="Gay G."/>
            <person name="Grimwood J."/>
            <person name="Hoegger P.J."/>
            <person name="Jain P."/>
            <person name="Kilaru S."/>
            <person name="Labbe J."/>
            <person name="Lin Y.C."/>
            <person name="Legue V."/>
            <person name="Le Tacon F."/>
            <person name="Marmeisse R."/>
            <person name="Melayah D."/>
            <person name="Montanini B."/>
            <person name="Muratet M."/>
            <person name="Nehls U."/>
            <person name="Niculita-Hirzel H."/>
            <person name="Oudot-Le Secq M.P."/>
            <person name="Peter M."/>
            <person name="Quesneville H."/>
            <person name="Rajashekar B."/>
            <person name="Reich M."/>
            <person name="Rouhier N."/>
            <person name="Schmutz J."/>
            <person name="Yin T."/>
            <person name="Chalot M."/>
            <person name="Henrissat B."/>
            <person name="Kuees U."/>
            <person name="Lucas S."/>
            <person name="Van de Peer Y."/>
            <person name="Podila G.K."/>
            <person name="Polle A."/>
            <person name="Pukkila P.J."/>
            <person name="Richardson P.M."/>
            <person name="Rouze P."/>
            <person name="Sanders I.R."/>
            <person name="Stajich J.E."/>
            <person name="Tunlid A."/>
            <person name="Tuskan G."/>
            <person name="Grigoriev I.V."/>
        </authorList>
    </citation>
    <scope>NUCLEOTIDE SEQUENCE [LARGE SCALE GENOMIC DNA]</scope>
    <source>
        <strain evidence="2">S238N-H82 / ATCC MYA-4686</strain>
    </source>
</reference>
<dbReference type="HOGENOM" id="CLU_1046093_0_0_1"/>
<proteinExistence type="predicted"/>
<gene>
    <name evidence="1" type="ORF">LACBIDRAFT_293536</name>
</gene>
<dbReference type="OrthoDB" id="2996003at2759"/>
<dbReference type="GeneID" id="6074296"/>
<sequence>MSRLGCTETVNVNVGGEFSQTISWRRKLAVLLSSFTKQNNWPHETSSGSNQKCGNQNHQNEALSVKTRGFSSARNQRQKTAWSAKMIPITFEEPLRWSEILPLNFGPLNKGKMGLKVGCVQASSLSLRPNTQRTTMKFSILPLIALAISQVAATPAPNPIADAVSDAEPTVYNPPAEFDLDIRALEKRAVSGTVVVDGLRYRTCPRTSCAAIGQYAKGTKISINCYTRTDTTVVDGDAGWAKLTNGYYVAMAFGHYISWSAPIPAC</sequence>
<dbReference type="AlphaFoldDB" id="B0D404"/>
<protein>
    <submittedName>
        <fullName evidence="1">NlpC/P60-like cell-wall peptidase</fullName>
    </submittedName>
</protein>
<organism evidence="2">
    <name type="scientific">Laccaria bicolor (strain S238N-H82 / ATCC MYA-4686)</name>
    <name type="common">Bicoloured deceiver</name>
    <name type="synonym">Laccaria laccata var. bicolor</name>
    <dbReference type="NCBI Taxonomy" id="486041"/>
    <lineage>
        <taxon>Eukaryota</taxon>
        <taxon>Fungi</taxon>
        <taxon>Dikarya</taxon>
        <taxon>Basidiomycota</taxon>
        <taxon>Agaricomycotina</taxon>
        <taxon>Agaricomycetes</taxon>
        <taxon>Agaricomycetidae</taxon>
        <taxon>Agaricales</taxon>
        <taxon>Agaricineae</taxon>
        <taxon>Hydnangiaceae</taxon>
        <taxon>Laccaria</taxon>
    </lineage>
</organism>
<keyword evidence="2" id="KW-1185">Reference proteome</keyword>
<accession>B0D404</accession>
<dbReference type="KEGG" id="lbc:LACBIDRAFT_293536"/>
<dbReference type="EMBL" id="DS547097">
    <property type="protein sequence ID" value="EDR10493.1"/>
    <property type="molecule type" value="Genomic_DNA"/>
</dbReference>
<evidence type="ECO:0000313" key="1">
    <source>
        <dbReference type="EMBL" id="EDR10493.1"/>
    </source>
</evidence>
<dbReference type="RefSeq" id="XP_001878943.1">
    <property type="nucleotide sequence ID" value="XM_001878908.1"/>
</dbReference>
<name>B0D404_LACBS</name>
<dbReference type="InParanoid" id="B0D404"/>